<dbReference type="EMBL" id="JABZFG010000023">
    <property type="protein sequence ID" value="MBW0603020.1"/>
    <property type="molecule type" value="Genomic_DNA"/>
</dbReference>
<dbReference type="AlphaFoldDB" id="A0A9Q3LB81"/>
<proteinExistence type="predicted"/>
<accession>A0A9Q3LB81</accession>
<organism evidence="1 2">
    <name type="scientific">Mycoplasmopsis anatis</name>
    <dbReference type="NCBI Taxonomy" id="171279"/>
    <lineage>
        <taxon>Bacteria</taxon>
        <taxon>Bacillati</taxon>
        <taxon>Mycoplasmatota</taxon>
        <taxon>Mycoplasmoidales</taxon>
        <taxon>Metamycoplasmataceae</taxon>
        <taxon>Mycoplasmopsis</taxon>
    </lineage>
</organism>
<evidence type="ECO:0000313" key="2">
    <source>
        <dbReference type="Proteomes" id="UP000746160"/>
    </source>
</evidence>
<comment type="caution">
    <text evidence="1">The sequence shown here is derived from an EMBL/GenBank/DDBJ whole genome shotgun (WGS) entry which is preliminary data.</text>
</comment>
<protein>
    <submittedName>
        <fullName evidence="1">Uncharacterized protein</fullName>
    </submittedName>
</protein>
<dbReference type="RefSeq" id="WP_218675521.1">
    <property type="nucleotide sequence ID" value="NZ_JABZFC010000010.1"/>
</dbReference>
<evidence type="ECO:0000313" key="1">
    <source>
        <dbReference type="EMBL" id="MBW0603020.1"/>
    </source>
</evidence>
<dbReference type="Proteomes" id="UP000746160">
    <property type="component" value="Unassembled WGS sequence"/>
</dbReference>
<sequence length="82" mass="9630">MWENGILKIDIKEKSKNNQLIYIQVKPGYQSKYFNLYGQLQTFCINKNAVPVLGVEFKNESGISYFVFYNLLNNQKTPLKDF</sequence>
<gene>
    <name evidence="1" type="ORF">MADP07_00766</name>
</gene>
<reference evidence="1" key="1">
    <citation type="journal article" date="2021" name="Genes Genomics">
        <title>Comparative genomic analysis of Mycoplasma anatis strains.</title>
        <authorList>
            <person name="Zhou Q."/>
            <person name="Mai K."/>
            <person name="Yang D."/>
            <person name="Liu J."/>
            <person name="Yan Z."/>
            <person name="Luo C."/>
            <person name="Tan Y."/>
            <person name="Cao S."/>
            <person name="Zhou Q."/>
            <person name="Chen L."/>
            <person name="Chen F."/>
        </authorList>
    </citation>
    <scope>NUCLEOTIDE SEQUENCE</scope>
    <source>
        <strain evidence="1">DP07</strain>
    </source>
</reference>
<name>A0A9Q3LB81_9BACT</name>